<feature type="compositionally biased region" description="Pro residues" evidence="5">
    <location>
        <begin position="31"/>
        <end position="59"/>
    </location>
</feature>
<keyword evidence="2 4" id="KW-0479">Metal-binding</keyword>
<dbReference type="RefSeq" id="WP_132316686.1">
    <property type="nucleotide sequence ID" value="NZ_FWZT01000004.1"/>
</dbReference>
<keyword evidence="1 4" id="KW-0349">Heme</keyword>
<dbReference type="InterPro" id="IPR036909">
    <property type="entry name" value="Cyt_c-like_dom_sf"/>
</dbReference>
<dbReference type="Pfam" id="PF13442">
    <property type="entry name" value="Cytochrome_CBB3"/>
    <property type="match status" value="2"/>
</dbReference>
<feature type="domain" description="Cytochrome c" evidence="6">
    <location>
        <begin position="60"/>
        <end position="221"/>
    </location>
</feature>
<accession>A0A1Y6BFB9</accession>
<organism evidence="7 8">
    <name type="scientific">Pseudobacteriovorax antillogorgiicola</name>
    <dbReference type="NCBI Taxonomy" id="1513793"/>
    <lineage>
        <taxon>Bacteria</taxon>
        <taxon>Pseudomonadati</taxon>
        <taxon>Bdellovibrionota</taxon>
        <taxon>Oligoflexia</taxon>
        <taxon>Oligoflexales</taxon>
        <taxon>Pseudobacteriovoracaceae</taxon>
        <taxon>Pseudobacteriovorax</taxon>
    </lineage>
</organism>
<evidence type="ECO:0000256" key="4">
    <source>
        <dbReference type="PROSITE-ProRule" id="PRU00433"/>
    </source>
</evidence>
<evidence type="ECO:0000313" key="8">
    <source>
        <dbReference type="Proteomes" id="UP000192907"/>
    </source>
</evidence>
<evidence type="ECO:0000256" key="5">
    <source>
        <dbReference type="SAM" id="MobiDB-lite"/>
    </source>
</evidence>
<dbReference type="Proteomes" id="UP000192907">
    <property type="component" value="Unassembled WGS sequence"/>
</dbReference>
<dbReference type="PROSITE" id="PS51007">
    <property type="entry name" value="CYTC"/>
    <property type="match status" value="1"/>
</dbReference>
<dbReference type="PANTHER" id="PTHR35008">
    <property type="entry name" value="BLL4482 PROTEIN-RELATED"/>
    <property type="match status" value="1"/>
</dbReference>
<dbReference type="InterPro" id="IPR051459">
    <property type="entry name" value="Cytochrome_c-type_DH"/>
</dbReference>
<gene>
    <name evidence="7" type="ORF">SAMN06296036_104188</name>
</gene>
<dbReference type="STRING" id="1513793.SAMN06296036_104188"/>
<evidence type="ECO:0000256" key="1">
    <source>
        <dbReference type="ARBA" id="ARBA00022617"/>
    </source>
</evidence>
<keyword evidence="8" id="KW-1185">Reference proteome</keyword>
<dbReference type="GO" id="GO:0046872">
    <property type="term" value="F:metal ion binding"/>
    <property type="evidence" value="ECO:0007669"/>
    <property type="project" value="UniProtKB-KW"/>
</dbReference>
<dbReference type="AlphaFoldDB" id="A0A1Y6BFB9"/>
<evidence type="ECO:0000256" key="3">
    <source>
        <dbReference type="ARBA" id="ARBA00023004"/>
    </source>
</evidence>
<evidence type="ECO:0000313" key="7">
    <source>
        <dbReference type="EMBL" id="SMF07064.1"/>
    </source>
</evidence>
<name>A0A1Y6BFB9_9BACT</name>
<keyword evidence="3 4" id="KW-0408">Iron</keyword>
<dbReference type="SUPFAM" id="SSF46626">
    <property type="entry name" value="Cytochrome c"/>
    <property type="match status" value="2"/>
</dbReference>
<evidence type="ECO:0000256" key="2">
    <source>
        <dbReference type="ARBA" id="ARBA00022723"/>
    </source>
</evidence>
<dbReference type="OrthoDB" id="9808312at2"/>
<dbReference type="InterPro" id="IPR009056">
    <property type="entry name" value="Cyt_c-like_dom"/>
</dbReference>
<feature type="region of interest" description="Disordered" evidence="5">
    <location>
        <begin position="29"/>
        <end position="63"/>
    </location>
</feature>
<proteinExistence type="predicted"/>
<protein>
    <submittedName>
        <fullName evidence="7">Cytochrome C oxidase, cbb3-type, subunit III</fullName>
    </submittedName>
</protein>
<dbReference type="Gene3D" id="1.10.760.10">
    <property type="entry name" value="Cytochrome c-like domain"/>
    <property type="match status" value="2"/>
</dbReference>
<dbReference type="PANTHER" id="PTHR35008:SF4">
    <property type="entry name" value="BLL4482 PROTEIN"/>
    <property type="match status" value="1"/>
</dbReference>
<sequence>MRLCDFFIPKLHALVLLVDVSLPSTGFGQLPTPPTPLPPVPQPPSPPTPEPPTPDPNPPADEVHGYDLYLEQCALCHGTDGEGTDRGYPIILLPKAYATEVIRQGRSGNDEFKIPMPAYDDETISDYQLAQMYEAIYKPLSAKTGKSLYLTYCSNCHGLEGEGGMSKRPVSTKLDQFKTFIRQGAGRQDYLNRNLYMPRWNARQISDDDIQLMIQYIKGENS</sequence>
<dbReference type="GO" id="GO:0009055">
    <property type="term" value="F:electron transfer activity"/>
    <property type="evidence" value="ECO:0007669"/>
    <property type="project" value="InterPro"/>
</dbReference>
<dbReference type="EMBL" id="FWZT01000004">
    <property type="protein sequence ID" value="SMF07064.1"/>
    <property type="molecule type" value="Genomic_DNA"/>
</dbReference>
<dbReference type="GO" id="GO:0020037">
    <property type="term" value="F:heme binding"/>
    <property type="evidence" value="ECO:0007669"/>
    <property type="project" value="InterPro"/>
</dbReference>
<reference evidence="8" key="1">
    <citation type="submission" date="2017-04" db="EMBL/GenBank/DDBJ databases">
        <authorList>
            <person name="Varghese N."/>
            <person name="Submissions S."/>
        </authorList>
    </citation>
    <scope>NUCLEOTIDE SEQUENCE [LARGE SCALE GENOMIC DNA]</scope>
    <source>
        <strain evidence="8">RKEM611</strain>
    </source>
</reference>
<evidence type="ECO:0000259" key="6">
    <source>
        <dbReference type="PROSITE" id="PS51007"/>
    </source>
</evidence>